<proteinExistence type="predicted"/>
<dbReference type="Proteomes" id="UP000434957">
    <property type="component" value="Unassembled WGS sequence"/>
</dbReference>
<comment type="caution">
    <text evidence="1">The sequence shown here is derived from an EMBL/GenBank/DDBJ whole genome shotgun (WGS) entry which is preliminary data.</text>
</comment>
<accession>A0A6A4C6J3</accession>
<dbReference type="EMBL" id="QXFT01003681">
    <property type="protein sequence ID" value="KAE9283529.1"/>
    <property type="molecule type" value="Genomic_DNA"/>
</dbReference>
<organism evidence="1 2">
    <name type="scientific">Phytophthora rubi</name>
    <dbReference type="NCBI Taxonomy" id="129364"/>
    <lineage>
        <taxon>Eukaryota</taxon>
        <taxon>Sar</taxon>
        <taxon>Stramenopiles</taxon>
        <taxon>Oomycota</taxon>
        <taxon>Peronosporomycetes</taxon>
        <taxon>Peronosporales</taxon>
        <taxon>Peronosporaceae</taxon>
        <taxon>Phytophthora</taxon>
    </lineage>
</organism>
<dbReference type="AlphaFoldDB" id="A0A6A4C6J3"/>
<gene>
    <name evidence="1" type="ORF">PR003_g27109</name>
</gene>
<name>A0A6A4C6J3_9STRA</name>
<sequence length="318" mass="34529">MEHAPGTIFDRAVMGPSDCSLSMGWHGNSTRALQDLKHVEEPQRLIQASTIQCIAPVEMRLERFVGGGGCGTPCPDDSERSEEGAEYDVSFNEGNSDALDTDLHLQQCAMEEGRRVGEEEAGANDTERVVEPDADAVPIDIHLHVIVERLREAEDENGCGQVPLKLLYEHTSNDVCKQPDEVGYAKGVGGNGNTGTDDQDGATLPEVVYLKSSGNDLVNESTTAREEIMRSICKDLAATTEIEGIDLHKSTEEDFVWSEGAPDCVPPELDKYRANLGAFAERYVMLVHLLALSAALEVRTVRENAVALGVIPPTVLRV</sequence>
<protein>
    <submittedName>
        <fullName evidence="1">Uncharacterized protein</fullName>
    </submittedName>
</protein>
<reference evidence="1 2" key="1">
    <citation type="submission" date="2018-08" db="EMBL/GenBank/DDBJ databases">
        <title>Genomic investigation of the strawberry pathogen Phytophthora fragariae indicates pathogenicity is determined by transcriptional variation in three key races.</title>
        <authorList>
            <person name="Adams T.M."/>
            <person name="Armitage A.D."/>
            <person name="Sobczyk M.K."/>
            <person name="Bates H.J."/>
            <person name="Dunwell J.M."/>
            <person name="Nellist C.F."/>
            <person name="Harrison R.J."/>
        </authorList>
    </citation>
    <scope>NUCLEOTIDE SEQUENCE [LARGE SCALE GENOMIC DNA]</scope>
    <source>
        <strain evidence="1 2">SCRP333</strain>
    </source>
</reference>
<evidence type="ECO:0000313" key="2">
    <source>
        <dbReference type="Proteomes" id="UP000434957"/>
    </source>
</evidence>
<keyword evidence="2" id="KW-1185">Reference proteome</keyword>
<evidence type="ECO:0000313" key="1">
    <source>
        <dbReference type="EMBL" id="KAE9283529.1"/>
    </source>
</evidence>